<evidence type="ECO:0000313" key="2">
    <source>
        <dbReference type="Proteomes" id="UP000247233"/>
    </source>
</evidence>
<name>A0A317WWK7_9EURO</name>
<reference evidence="1 2" key="1">
    <citation type="submission" date="2016-12" db="EMBL/GenBank/DDBJ databases">
        <title>The genomes of Aspergillus section Nigri reveals drivers in fungal speciation.</title>
        <authorList>
            <consortium name="DOE Joint Genome Institute"/>
            <person name="Vesth T.C."/>
            <person name="Nybo J."/>
            <person name="Theobald S."/>
            <person name="Brandl J."/>
            <person name="Frisvad J.C."/>
            <person name="Nielsen K.F."/>
            <person name="Lyhne E.K."/>
            <person name="Kogle M.E."/>
            <person name="Kuo A."/>
            <person name="Riley R."/>
            <person name="Clum A."/>
            <person name="Nolan M."/>
            <person name="Lipzen A."/>
            <person name="Salamov A."/>
            <person name="Henrissat B."/>
            <person name="Wiebenga A."/>
            <person name="De Vries R.P."/>
            <person name="Grigoriev I.V."/>
            <person name="Mortensen U.H."/>
            <person name="Andersen M.R."/>
            <person name="Baker S.E."/>
        </authorList>
    </citation>
    <scope>NUCLEOTIDE SEQUENCE [LARGE SCALE GENOMIC DNA]</scope>
    <source>
        <strain evidence="1 2">CBS 117.55</strain>
    </source>
</reference>
<dbReference type="RefSeq" id="XP_025403146.1">
    <property type="nucleotide sequence ID" value="XM_025544597.1"/>
</dbReference>
<dbReference type="OrthoDB" id="5840532at2759"/>
<dbReference type="AlphaFoldDB" id="A0A317WWK7"/>
<accession>A0A317WWK7</accession>
<dbReference type="CDD" id="cd02231">
    <property type="entry name" value="cupin_BLL6423-like"/>
    <property type="match status" value="1"/>
</dbReference>
<evidence type="ECO:0000313" key="1">
    <source>
        <dbReference type="EMBL" id="PWY90703.1"/>
    </source>
</evidence>
<dbReference type="InterPro" id="IPR047142">
    <property type="entry name" value="OryJ/VirC-like"/>
</dbReference>
<dbReference type="VEuPathDB" id="FungiDB:BO70DRAFT_367957"/>
<proteinExistence type="predicted"/>
<dbReference type="Proteomes" id="UP000247233">
    <property type="component" value="Unassembled WGS sequence"/>
</dbReference>
<keyword evidence="2" id="KW-1185">Reference proteome</keyword>
<gene>
    <name evidence="1" type="ORF">BO70DRAFT_367957</name>
</gene>
<dbReference type="InterPro" id="IPR011051">
    <property type="entry name" value="RmlC_Cupin_sf"/>
</dbReference>
<protein>
    <recommendedName>
        <fullName evidence="3">Cupin 2 conserved barrel domain-containing protein</fullName>
    </recommendedName>
</protein>
<evidence type="ECO:0008006" key="3">
    <source>
        <dbReference type="Google" id="ProtNLM"/>
    </source>
</evidence>
<dbReference type="SUPFAM" id="SSF51182">
    <property type="entry name" value="RmlC-like cupins"/>
    <property type="match status" value="1"/>
</dbReference>
<dbReference type="PANTHER" id="PTHR36156:SF2">
    <property type="entry name" value="CUPIN TYPE-2 DOMAIN-CONTAINING PROTEIN"/>
    <property type="match status" value="1"/>
</dbReference>
<dbReference type="EMBL" id="MSFL01000002">
    <property type="protein sequence ID" value="PWY90703.1"/>
    <property type="molecule type" value="Genomic_DNA"/>
</dbReference>
<sequence>MHRTLSLDYGVVIEGEVELLLDSGERRRLGRGDVVVQRGTMHAWRNGEGEGHGWARMLYVLLPAVGLGEGVEEELGGIGVRGST</sequence>
<dbReference type="Gene3D" id="2.60.120.10">
    <property type="entry name" value="Jelly Rolls"/>
    <property type="match status" value="1"/>
</dbReference>
<dbReference type="InterPro" id="IPR014710">
    <property type="entry name" value="RmlC-like_jellyroll"/>
</dbReference>
<organism evidence="1 2">
    <name type="scientific">Aspergillus heteromorphus CBS 117.55</name>
    <dbReference type="NCBI Taxonomy" id="1448321"/>
    <lineage>
        <taxon>Eukaryota</taxon>
        <taxon>Fungi</taxon>
        <taxon>Dikarya</taxon>
        <taxon>Ascomycota</taxon>
        <taxon>Pezizomycotina</taxon>
        <taxon>Eurotiomycetes</taxon>
        <taxon>Eurotiomycetidae</taxon>
        <taxon>Eurotiales</taxon>
        <taxon>Aspergillaceae</taxon>
        <taxon>Aspergillus</taxon>
        <taxon>Aspergillus subgen. Circumdati</taxon>
    </lineage>
</organism>
<comment type="caution">
    <text evidence="1">The sequence shown here is derived from an EMBL/GenBank/DDBJ whole genome shotgun (WGS) entry which is preliminary data.</text>
</comment>
<dbReference type="GeneID" id="37066834"/>
<dbReference type="PANTHER" id="PTHR36156">
    <property type="entry name" value="SLR2101 PROTEIN"/>
    <property type="match status" value="1"/>
</dbReference>